<sequence length="159" mass="17710">DQTYWDALDFGDKGLWSEIWSAALACEPEAEELQTPPSKLLGQVLDVEARTPDPIPNPCAKVQLVAAKKLEQKLESTAKAVKSKAKEQTRECELPTNGKVMKTKPQIQKEKKSDRKPANGPMGLPMKKFIQAKRERGYSYKDALALWGKSSVREAILSN</sequence>
<reference evidence="2 4" key="1">
    <citation type="submission" date="2024-02" db="EMBL/GenBank/DDBJ databases">
        <authorList>
            <person name="Chen Y."/>
            <person name="Shah S."/>
            <person name="Dougan E. K."/>
            <person name="Thang M."/>
            <person name="Chan C."/>
        </authorList>
    </citation>
    <scope>NUCLEOTIDE SEQUENCE [LARGE SCALE GENOMIC DNA]</scope>
</reference>
<feature type="compositionally biased region" description="Basic and acidic residues" evidence="1">
    <location>
        <begin position="107"/>
        <end position="117"/>
    </location>
</feature>
<evidence type="ECO:0000313" key="4">
    <source>
        <dbReference type="Proteomes" id="UP001642464"/>
    </source>
</evidence>
<evidence type="ECO:0000313" key="3">
    <source>
        <dbReference type="EMBL" id="CAK9038573.1"/>
    </source>
</evidence>
<comment type="caution">
    <text evidence="2">The sequence shown here is derived from an EMBL/GenBank/DDBJ whole genome shotgun (WGS) entry which is preliminary data.</text>
</comment>
<feature type="non-terminal residue" evidence="2">
    <location>
        <position position="159"/>
    </location>
</feature>
<dbReference type="Proteomes" id="UP001642464">
    <property type="component" value="Unassembled WGS sequence"/>
</dbReference>
<feature type="compositionally biased region" description="Basic and acidic residues" evidence="1">
    <location>
        <begin position="84"/>
        <end position="93"/>
    </location>
</feature>
<gene>
    <name evidence="2" type="ORF">SCF082_LOCUS22658</name>
    <name evidence="3" type="ORF">SCF082_LOCUS22670</name>
</gene>
<organism evidence="2 4">
    <name type="scientific">Durusdinium trenchii</name>
    <dbReference type="NCBI Taxonomy" id="1381693"/>
    <lineage>
        <taxon>Eukaryota</taxon>
        <taxon>Sar</taxon>
        <taxon>Alveolata</taxon>
        <taxon>Dinophyceae</taxon>
        <taxon>Suessiales</taxon>
        <taxon>Symbiodiniaceae</taxon>
        <taxon>Durusdinium</taxon>
    </lineage>
</organism>
<dbReference type="EMBL" id="CAXAMM010016302">
    <property type="protein sequence ID" value="CAK9038573.1"/>
    <property type="molecule type" value="Genomic_DNA"/>
</dbReference>
<feature type="non-terminal residue" evidence="2">
    <location>
        <position position="1"/>
    </location>
</feature>
<evidence type="ECO:0000313" key="2">
    <source>
        <dbReference type="EMBL" id="CAK9038542.1"/>
    </source>
</evidence>
<accession>A0ABP0LJT1</accession>
<proteinExistence type="predicted"/>
<evidence type="ECO:0000256" key="1">
    <source>
        <dbReference type="SAM" id="MobiDB-lite"/>
    </source>
</evidence>
<feature type="region of interest" description="Disordered" evidence="1">
    <location>
        <begin position="80"/>
        <end position="125"/>
    </location>
</feature>
<name>A0ABP0LJT1_9DINO</name>
<keyword evidence="4" id="KW-1185">Reference proteome</keyword>
<dbReference type="EMBL" id="CAXAMM010016280">
    <property type="protein sequence ID" value="CAK9038542.1"/>
    <property type="molecule type" value="Genomic_DNA"/>
</dbReference>
<protein>
    <submittedName>
        <fullName evidence="2">Uncharacterized protein</fullName>
    </submittedName>
</protein>